<accession>A0A498I282</accession>
<dbReference type="GO" id="GO:0140662">
    <property type="term" value="F:ATP-dependent protein folding chaperone"/>
    <property type="evidence" value="ECO:0007669"/>
    <property type="project" value="InterPro"/>
</dbReference>
<evidence type="ECO:0000256" key="1">
    <source>
        <dbReference type="ARBA" id="ARBA00008239"/>
    </source>
</evidence>
<keyword evidence="2" id="KW-0547">Nucleotide-binding</keyword>
<keyword evidence="7" id="KW-1185">Reference proteome</keyword>
<feature type="compositionally biased region" description="Basic and acidic residues" evidence="5">
    <location>
        <begin position="166"/>
        <end position="182"/>
    </location>
</feature>
<dbReference type="AlphaFoldDB" id="A0A498I282"/>
<dbReference type="EMBL" id="RDQH01000340">
    <property type="protein sequence ID" value="RXH77059.1"/>
    <property type="molecule type" value="Genomic_DNA"/>
</dbReference>
<evidence type="ECO:0000256" key="4">
    <source>
        <dbReference type="ARBA" id="ARBA00023186"/>
    </source>
</evidence>
<evidence type="ECO:0000256" key="3">
    <source>
        <dbReference type="ARBA" id="ARBA00022840"/>
    </source>
</evidence>
<evidence type="ECO:0000313" key="7">
    <source>
        <dbReference type="Proteomes" id="UP000290289"/>
    </source>
</evidence>
<proteinExistence type="inferred from homology"/>
<gene>
    <name evidence="6" type="ORF">DVH24_019947</name>
</gene>
<dbReference type="InterPro" id="IPR036890">
    <property type="entry name" value="HATPase_C_sf"/>
</dbReference>
<dbReference type="GO" id="GO:0005524">
    <property type="term" value="F:ATP binding"/>
    <property type="evidence" value="ECO:0007669"/>
    <property type="project" value="UniProtKB-KW"/>
</dbReference>
<comment type="similarity">
    <text evidence="1">Belongs to the heat shock protein 90 family.</text>
</comment>
<evidence type="ECO:0000256" key="2">
    <source>
        <dbReference type="ARBA" id="ARBA00022741"/>
    </source>
</evidence>
<dbReference type="InterPro" id="IPR001404">
    <property type="entry name" value="Hsp90_fam"/>
</dbReference>
<organism evidence="6 7">
    <name type="scientific">Malus domestica</name>
    <name type="common">Apple</name>
    <name type="synonym">Pyrus malus</name>
    <dbReference type="NCBI Taxonomy" id="3750"/>
    <lineage>
        <taxon>Eukaryota</taxon>
        <taxon>Viridiplantae</taxon>
        <taxon>Streptophyta</taxon>
        <taxon>Embryophyta</taxon>
        <taxon>Tracheophyta</taxon>
        <taxon>Spermatophyta</taxon>
        <taxon>Magnoliopsida</taxon>
        <taxon>eudicotyledons</taxon>
        <taxon>Gunneridae</taxon>
        <taxon>Pentapetalae</taxon>
        <taxon>rosids</taxon>
        <taxon>fabids</taxon>
        <taxon>Rosales</taxon>
        <taxon>Rosaceae</taxon>
        <taxon>Amygdaloideae</taxon>
        <taxon>Maleae</taxon>
        <taxon>Malus</taxon>
    </lineage>
</organism>
<evidence type="ECO:0000256" key="5">
    <source>
        <dbReference type="SAM" id="MobiDB-lite"/>
    </source>
</evidence>
<comment type="caution">
    <text evidence="6">The sequence shown here is derived from an EMBL/GenBank/DDBJ whole genome shotgun (WGS) entry which is preliminary data.</text>
</comment>
<dbReference type="SUPFAM" id="SSF54211">
    <property type="entry name" value="Ribosomal protein S5 domain 2-like"/>
    <property type="match status" value="1"/>
</dbReference>
<dbReference type="Pfam" id="PF00183">
    <property type="entry name" value="HSP90"/>
    <property type="match status" value="1"/>
</dbReference>
<sequence length="263" mass="30742">MTCQYMRCSYTTHPKYVLNDVCMLSLSTTVWWYSSSFVNLVNNLWKITKFGTKEFGGIAGRGICQHDWAVWCGILLYLVAERVVVTTKHNDSGNLMPEALSLSERMSRGSPLVKGQKSPSSLRKTKRKLKELVKKHSEFISYPIYLWTEKNVEKKISDDEGEDGEGVEKKEDEGKVEEDKEGKAKKKVKEVRHEWELINNQKPIWLRKPEKVSNEEYCSFYKSLTNDWENPLAWKHFSVEGQLETFYLFQNKLHLIFSTRGRR</sequence>
<protein>
    <submittedName>
        <fullName evidence="6">Uncharacterized protein</fullName>
    </submittedName>
</protein>
<dbReference type="Gene3D" id="3.30.230.80">
    <property type="match status" value="1"/>
</dbReference>
<dbReference type="PANTHER" id="PTHR11528">
    <property type="entry name" value="HEAT SHOCK PROTEIN 90 FAMILY MEMBER"/>
    <property type="match status" value="1"/>
</dbReference>
<dbReference type="GO" id="GO:0016887">
    <property type="term" value="F:ATP hydrolysis activity"/>
    <property type="evidence" value="ECO:0007669"/>
    <property type="project" value="InterPro"/>
</dbReference>
<keyword evidence="4" id="KW-0143">Chaperone</keyword>
<dbReference type="Proteomes" id="UP000290289">
    <property type="component" value="Chromosome 14"/>
</dbReference>
<dbReference type="Gene3D" id="3.30.565.10">
    <property type="entry name" value="Histidine kinase-like ATPase, C-terminal domain"/>
    <property type="match status" value="1"/>
</dbReference>
<dbReference type="STRING" id="3750.A0A498I282"/>
<evidence type="ECO:0000313" key="6">
    <source>
        <dbReference type="EMBL" id="RXH77059.1"/>
    </source>
</evidence>
<dbReference type="InterPro" id="IPR020568">
    <property type="entry name" value="Ribosomal_Su5_D2-typ_SF"/>
</dbReference>
<feature type="region of interest" description="Disordered" evidence="5">
    <location>
        <begin position="157"/>
        <end position="185"/>
    </location>
</feature>
<dbReference type="GO" id="GO:0051082">
    <property type="term" value="F:unfolded protein binding"/>
    <property type="evidence" value="ECO:0007669"/>
    <property type="project" value="InterPro"/>
</dbReference>
<name>A0A498I282_MALDO</name>
<keyword evidence="3" id="KW-0067">ATP-binding</keyword>
<dbReference type="SUPFAM" id="SSF55874">
    <property type="entry name" value="ATPase domain of HSP90 chaperone/DNA topoisomerase II/histidine kinase"/>
    <property type="match status" value="1"/>
</dbReference>
<reference evidence="6 7" key="1">
    <citation type="submission" date="2018-10" db="EMBL/GenBank/DDBJ databases">
        <title>A high-quality apple genome assembly.</title>
        <authorList>
            <person name="Hu J."/>
        </authorList>
    </citation>
    <scope>NUCLEOTIDE SEQUENCE [LARGE SCALE GENOMIC DNA]</scope>
    <source>
        <strain evidence="7">cv. HFTH1</strain>
        <tissue evidence="6">Young leaf</tissue>
    </source>
</reference>